<dbReference type="SMART" id="SM00448">
    <property type="entry name" value="REC"/>
    <property type="match status" value="1"/>
</dbReference>
<keyword evidence="4" id="KW-0238">DNA-binding</keyword>
<dbReference type="PROSITE" id="PS50110">
    <property type="entry name" value="RESPONSE_REGULATORY"/>
    <property type="match status" value="1"/>
</dbReference>
<evidence type="ECO:0000256" key="2">
    <source>
        <dbReference type="ARBA" id="ARBA00023012"/>
    </source>
</evidence>
<evidence type="ECO:0000313" key="10">
    <source>
        <dbReference type="Proteomes" id="UP001138661"/>
    </source>
</evidence>
<evidence type="ECO:0000256" key="5">
    <source>
        <dbReference type="ARBA" id="ARBA00023163"/>
    </source>
</evidence>
<dbReference type="GO" id="GO:0005829">
    <property type="term" value="C:cytosol"/>
    <property type="evidence" value="ECO:0007669"/>
    <property type="project" value="TreeGrafter"/>
</dbReference>
<evidence type="ECO:0000256" key="3">
    <source>
        <dbReference type="ARBA" id="ARBA00023015"/>
    </source>
</evidence>
<feature type="modified residue" description="4-aspartylphosphate" evidence="6">
    <location>
        <position position="60"/>
    </location>
</feature>
<keyword evidence="1 6" id="KW-0597">Phosphoprotein</keyword>
<dbReference type="InterPro" id="IPR000792">
    <property type="entry name" value="Tscrpt_reg_LuxR_C"/>
</dbReference>
<dbReference type="Proteomes" id="UP001138661">
    <property type="component" value="Unassembled WGS sequence"/>
</dbReference>
<dbReference type="PANTHER" id="PTHR48111">
    <property type="entry name" value="REGULATOR OF RPOS"/>
    <property type="match status" value="1"/>
</dbReference>
<evidence type="ECO:0000256" key="4">
    <source>
        <dbReference type="ARBA" id="ARBA00023125"/>
    </source>
</evidence>
<evidence type="ECO:0000259" key="7">
    <source>
        <dbReference type="PROSITE" id="PS50043"/>
    </source>
</evidence>
<feature type="domain" description="Response regulatory" evidence="8">
    <location>
        <begin position="11"/>
        <end position="127"/>
    </location>
</feature>
<accession>A0A9X1FVR1</accession>
<dbReference type="Pfam" id="PF00072">
    <property type="entry name" value="Response_reg"/>
    <property type="match status" value="1"/>
</dbReference>
<keyword evidence="5" id="KW-0804">Transcription</keyword>
<name>A0A9X1FVR1_9RHOB</name>
<reference evidence="9" key="1">
    <citation type="submission" date="2021-07" db="EMBL/GenBank/DDBJ databases">
        <title>Roseobacter insulae sp. nov., isolated from a tidal flat.</title>
        <authorList>
            <person name="Park S."/>
            <person name="Yoon J.-H."/>
        </authorList>
    </citation>
    <scope>NUCLEOTIDE SEQUENCE</scope>
    <source>
        <strain evidence="9">YSTF-M11</strain>
    </source>
</reference>
<dbReference type="GO" id="GO:0000976">
    <property type="term" value="F:transcription cis-regulatory region binding"/>
    <property type="evidence" value="ECO:0007669"/>
    <property type="project" value="TreeGrafter"/>
</dbReference>
<dbReference type="AlphaFoldDB" id="A0A9X1FVR1"/>
<dbReference type="InterPro" id="IPR001789">
    <property type="entry name" value="Sig_transdc_resp-reg_receiver"/>
</dbReference>
<dbReference type="GO" id="GO:0032993">
    <property type="term" value="C:protein-DNA complex"/>
    <property type="evidence" value="ECO:0007669"/>
    <property type="project" value="TreeGrafter"/>
</dbReference>
<dbReference type="GO" id="GO:0006355">
    <property type="term" value="P:regulation of DNA-templated transcription"/>
    <property type="evidence" value="ECO:0007669"/>
    <property type="project" value="InterPro"/>
</dbReference>
<proteinExistence type="predicted"/>
<evidence type="ECO:0000313" key="9">
    <source>
        <dbReference type="EMBL" id="MBW4708182.1"/>
    </source>
</evidence>
<evidence type="ECO:0000256" key="6">
    <source>
        <dbReference type="PROSITE-ProRule" id="PRU00169"/>
    </source>
</evidence>
<keyword evidence="2" id="KW-0902">Two-component regulatory system</keyword>
<dbReference type="PROSITE" id="PS50043">
    <property type="entry name" value="HTH_LUXR_2"/>
    <property type="match status" value="1"/>
</dbReference>
<evidence type="ECO:0000259" key="8">
    <source>
        <dbReference type="PROSITE" id="PS50110"/>
    </source>
</evidence>
<dbReference type="Pfam" id="PF00196">
    <property type="entry name" value="GerE"/>
    <property type="match status" value="1"/>
</dbReference>
<dbReference type="EMBL" id="JAHXDN010000002">
    <property type="protein sequence ID" value="MBW4708182.1"/>
    <property type="molecule type" value="Genomic_DNA"/>
</dbReference>
<protein>
    <submittedName>
        <fullName evidence="9">Response regulator</fullName>
    </submittedName>
</protein>
<sequence length="303" mass="32773">MPPVDSTERHIALVVDDSPDTLSMISTALEENGISAVVATSGHAALDLARRILPDVILLDAMMPEIDGFETCAMLKADERLAYAPVIFMTGLTDSEHIVRGLQVGGVDYVMKPAVIDELIARITTHIINAQAIQSARQALDASGRSVIAVAPSGALLWGSPKALRLLAEPAKDDATTALDTPLFLSWLSSNAQRPASKSSSFCHETFVLDFIGSSPSGEMFLKIQQKGHLRPYQHLGEVFGLTPREAEVLYWLSLGKANRDIAQILSLSSRTINKHLEQVFQKMGVDNRTSAAVSADRAMNQL</sequence>
<organism evidence="9 10">
    <name type="scientific">Roseobacter insulae</name>
    <dbReference type="NCBI Taxonomy" id="2859783"/>
    <lineage>
        <taxon>Bacteria</taxon>
        <taxon>Pseudomonadati</taxon>
        <taxon>Pseudomonadota</taxon>
        <taxon>Alphaproteobacteria</taxon>
        <taxon>Rhodobacterales</taxon>
        <taxon>Roseobacteraceae</taxon>
        <taxon>Roseobacter</taxon>
    </lineage>
</organism>
<evidence type="ECO:0000256" key="1">
    <source>
        <dbReference type="ARBA" id="ARBA00022553"/>
    </source>
</evidence>
<keyword evidence="10" id="KW-1185">Reference proteome</keyword>
<dbReference type="GO" id="GO:0000156">
    <property type="term" value="F:phosphorelay response regulator activity"/>
    <property type="evidence" value="ECO:0007669"/>
    <property type="project" value="TreeGrafter"/>
</dbReference>
<gene>
    <name evidence="9" type="ORF">KX928_10335</name>
</gene>
<comment type="caution">
    <text evidence="9">The sequence shown here is derived from an EMBL/GenBank/DDBJ whole genome shotgun (WGS) entry which is preliminary data.</text>
</comment>
<dbReference type="PANTHER" id="PTHR48111:SF1">
    <property type="entry name" value="TWO-COMPONENT RESPONSE REGULATOR ORR33"/>
    <property type="match status" value="1"/>
</dbReference>
<keyword evidence="3" id="KW-0805">Transcription regulation</keyword>
<dbReference type="CDD" id="cd06170">
    <property type="entry name" value="LuxR_C_like"/>
    <property type="match status" value="1"/>
</dbReference>
<dbReference type="InterPro" id="IPR039420">
    <property type="entry name" value="WalR-like"/>
</dbReference>
<dbReference type="RefSeq" id="WP_219501674.1">
    <property type="nucleotide sequence ID" value="NZ_JAHXDN010000002.1"/>
</dbReference>
<feature type="domain" description="HTH luxR-type" evidence="7">
    <location>
        <begin position="235"/>
        <end position="300"/>
    </location>
</feature>
<dbReference type="SMART" id="SM00421">
    <property type="entry name" value="HTH_LUXR"/>
    <property type="match status" value="1"/>
</dbReference>